<proteinExistence type="predicted"/>
<keyword evidence="5" id="KW-1185">Reference proteome</keyword>
<dbReference type="PANTHER" id="PTHR13748:SF46">
    <property type="entry name" value="ZINC CHAPERONE YEIR"/>
    <property type="match status" value="1"/>
</dbReference>
<dbReference type="InterPro" id="IPR011629">
    <property type="entry name" value="CobW-like_C"/>
</dbReference>
<dbReference type="Pfam" id="PF02492">
    <property type="entry name" value="cobW"/>
    <property type="match status" value="1"/>
</dbReference>
<dbReference type="InterPro" id="IPR051316">
    <property type="entry name" value="Zinc-reg_GTPase_activator"/>
</dbReference>
<dbReference type="AlphaFoldDB" id="N6VXR9"/>
<dbReference type="RefSeq" id="WP_004579371.1">
    <property type="nucleotide sequence ID" value="NZ_AP028878.1"/>
</dbReference>
<dbReference type="EMBL" id="APLQ01000011">
    <property type="protein sequence ID" value="ENO15075.1"/>
    <property type="molecule type" value="Genomic_DNA"/>
</dbReference>
<evidence type="ECO:0000256" key="1">
    <source>
        <dbReference type="ARBA" id="ARBA00045658"/>
    </source>
</evidence>
<dbReference type="Proteomes" id="UP000013165">
    <property type="component" value="Unassembled WGS sequence"/>
</dbReference>
<dbReference type="PANTHER" id="PTHR13748">
    <property type="entry name" value="COBW-RELATED"/>
    <property type="match status" value="1"/>
</dbReference>
<dbReference type="Pfam" id="PF07683">
    <property type="entry name" value="CobW_C"/>
    <property type="match status" value="1"/>
</dbReference>
<evidence type="ECO:0000259" key="3">
    <source>
        <dbReference type="Pfam" id="PF07683"/>
    </source>
</evidence>
<protein>
    <submittedName>
        <fullName evidence="4">GTP-binding protein</fullName>
    </submittedName>
</protein>
<dbReference type="GO" id="GO:0005737">
    <property type="term" value="C:cytoplasm"/>
    <property type="evidence" value="ECO:0007669"/>
    <property type="project" value="TreeGrafter"/>
</dbReference>
<evidence type="ECO:0000259" key="2">
    <source>
        <dbReference type="Pfam" id="PF02492"/>
    </source>
</evidence>
<dbReference type="STRING" id="626887.J057_06991"/>
<dbReference type="CDD" id="cd03112">
    <property type="entry name" value="CobW-like"/>
    <property type="match status" value="1"/>
</dbReference>
<accession>N6VXR9</accession>
<comment type="function">
    <text evidence="1">Zinc chaperone that directly transfers zinc cofactor to target proteins, thereby activating them. Zinc is transferred from the CXCC motif in the GTPase domain to the zinc binding site in target proteins in a process requiring GTP hydrolysis.</text>
</comment>
<organism evidence="4 5">
    <name type="scientific">Marinobacter nanhaiticus D15-8W</name>
    <dbReference type="NCBI Taxonomy" id="626887"/>
    <lineage>
        <taxon>Bacteria</taxon>
        <taxon>Pseudomonadati</taxon>
        <taxon>Pseudomonadota</taxon>
        <taxon>Gammaproteobacteria</taxon>
        <taxon>Pseudomonadales</taxon>
        <taxon>Marinobacteraceae</taxon>
        <taxon>Marinobacter</taxon>
    </lineage>
</organism>
<name>N6VXR9_9GAMM</name>
<dbReference type="InterPro" id="IPR003495">
    <property type="entry name" value="CobW/HypB/UreG_nucleotide-bd"/>
</dbReference>
<dbReference type="SUPFAM" id="SSF52540">
    <property type="entry name" value="P-loop containing nucleoside triphosphate hydrolases"/>
    <property type="match status" value="1"/>
</dbReference>
<gene>
    <name evidence="4" type="ORF">J057_06991</name>
</gene>
<dbReference type="HOGENOM" id="CLU_017452_1_2_6"/>
<dbReference type="eggNOG" id="COG0523">
    <property type="taxonomic scope" value="Bacteria"/>
</dbReference>
<dbReference type="Gene3D" id="3.40.50.300">
    <property type="entry name" value="P-loop containing nucleotide triphosphate hydrolases"/>
    <property type="match status" value="1"/>
</dbReference>
<evidence type="ECO:0000313" key="4">
    <source>
        <dbReference type="EMBL" id="ENO15075.1"/>
    </source>
</evidence>
<dbReference type="OrthoDB" id="9808822at2"/>
<sequence length="335" mass="36314">MRIPTHLILGFLGAGKTTAILDLLQRKPANETWAVLVNEFGEVGIDGALLASQGAVVREVPGGCMCCVAGLPMQMGLNMLIRQAQPDRLLIEPTGLGHPAQILETLGGEFYRDVLALQANICLVDPRRLEDPRVIGNLHFQDQVAAGDVLVANKTDLCSAEQVAAFWTWAEALEPPKRHLAQTHHGRLDPAWLEGSAGVPSFVAADAHAHRHDHSHTALAPHNPAVTGNRPWQHWANQGDGYYSLGWVIEPETRFETTRLYALLAQSRLARAKGVLRTEQGWLALNAVDGVLERYPISPQAANRLELIADGMLDAACFDMQLRDSVGSAGHGSLG</sequence>
<feature type="domain" description="CobW/HypB/UreG nucleotide-binding" evidence="2">
    <location>
        <begin position="4"/>
        <end position="174"/>
    </location>
</feature>
<feature type="domain" description="CobW C-terminal" evidence="3">
    <location>
        <begin position="247"/>
        <end position="316"/>
    </location>
</feature>
<dbReference type="PATRIC" id="fig|626887.3.peg.1385"/>
<dbReference type="InterPro" id="IPR027417">
    <property type="entry name" value="P-loop_NTPase"/>
</dbReference>
<reference evidence="4 5" key="1">
    <citation type="journal article" date="2013" name="Genome Announc.">
        <title>Genome Sequence of the Polycyclic Aromatic Hydrocarbon-Degrading Bacterium Strain Marinobacter nanhaiticus D15-8WT.</title>
        <authorList>
            <person name="Cui Z."/>
            <person name="Gao W."/>
            <person name="Li Q."/>
            <person name="Xu G."/>
            <person name="Zheng L."/>
        </authorList>
    </citation>
    <scope>NUCLEOTIDE SEQUENCE [LARGE SCALE GENOMIC DNA]</scope>
    <source>
        <strain evidence="4 5">D15-8W</strain>
    </source>
</reference>
<evidence type="ECO:0000313" key="5">
    <source>
        <dbReference type="Proteomes" id="UP000013165"/>
    </source>
</evidence>
<comment type="caution">
    <text evidence="4">The sequence shown here is derived from an EMBL/GenBank/DDBJ whole genome shotgun (WGS) entry which is preliminary data.</text>
</comment>